<dbReference type="CDD" id="cd05564">
    <property type="entry name" value="PTS_IIB_chitobiose_lichenan"/>
    <property type="match status" value="1"/>
</dbReference>
<dbReference type="Pfam" id="PF02302">
    <property type="entry name" value="PTS_IIB"/>
    <property type="match status" value="1"/>
</dbReference>
<dbReference type="Proteomes" id="UP000199662">
    <property type="component" value="Unassembled WGS sequence"/>
</dbReference>
<dbReference type="PANTHER" id="PTHR34581:SF2">
    <property type="entry name" value="PTS SYSTEM N,N'-DIACETYLCHITOBIOSE-SPECIFIC EIIB COMPONENT"/>
    <property type="match status" value="1"/>
</dbReference>
<keyword evidence="10" id="KW-1185">Reference proteome</keyword>
<dbReference type="InterPro" id="IPR013012">
    <property type="entry name" value="PTS_EIIB_3"/>
</dbReference>
<evidence type="ECO:0000256" key="2">
    <source>
        <dbReference type="ARBA" id="ARBA00022553"/>
    </source>
</evidence>
<keyword evidence="1" id="KW-0813">Transport</keyword>
<keyword evidence="2" id="KW-0597">Phosphoprotein</keyword>
<feature type="modified residue" description="Phosphocysteine; by EIIA" evidence="7">
    <location>
        <position position="7"/>
    </location>
</feature>
<keyword evidence="6" id="KW-0418">Kinase</keyword>
<organism evidence="9 10">
    <name type="scientific">Propionispira arboris</name>
    <dbReference type="NCBI Taxonomy" id="84035"/>
    <lineage>
        <taxon>Bacteria</taxon>
        <taxon>Bacillati</taxon>
        <taxon>Bacillota</taxon>
        <taxon>Negativicutes</taxon>
        <taxon>Selenomonadales</taxon>
        <taxon>Selenomonadaceae</taxon>
        <taxon>Propionispira</taxon>
    </lineage>
</organism>
<evidence type="ECO:0000313" key="10">
    <source>
        <dbReference type="Proteomes" id="UP000199662"/>
    </source>
</evidence>
<evidence type="ECO:0000256" key="4">
    <source>
        <dbReference type="ARBA" id="ARBA00022679"/>
    </source>
</evidence>
<dbReference type="SUPFAM" id="SSF52794">
    <property type="entry name" value="PTS system IIB component-like"/>
    <property type="match status" value="1"/>
</dbReference>
<dbReference type="AlphaFoldDB" id="A0A1H6V8Z5"/>
<dbReference type="InterPro" id="IPR051819">
    <property type="entry name" value="PTS_sugar-specific_EIIB"/>
</dbReference>
<accession>A0A1H6V8Z5</accession>
<evidence type="ECO:0000256" key="5">
    <source>
        <dbReference type="ARBA" id="ARBA00022683"/>
    </source>
</evidence>
<name>A0A1H6V8Z5_9FIRM</name>
<proteinExistence type="predicted"/>
<dbReference type="GO" id="GO:0009401">
    <property type="term" value="P:phosphoenolpyruvate-dependent sugar phosphotransferase system"/>
    <property type="evidence" value="ECO:0007669"/>
    <property type="project" value="UniProtKB-KW"/>
</dbReference>
<keyword evidence="4" id="KW-0808">Transferase</keyword>
<dbReference type="GO" id="GO:0016301">
    <property type="term" value="F:kinase activity"/>
    <property type="evidence" value="ECO:0007669"/>
    <property type="project" value="UniProtKB-KW"/>
</dbReference>
<evidence type="ECO:0000256" key="3">
    <source>
        <dbReference type="ARBA" id="ARBA00022597"/>
    </source>
</evidence>
<keyword evidence="3" id="KW-0762">Sugar transport</keyword>
<dbReference type="PANTHER" id="PTHR34581">
    <property type="entry name" value="PTS SYSTEM N,N'-DIACETYLCHITOBIOSE-SPECIFIC EIIB COMPONENT"/>
    <property type="match status" value="1"/>
</dbReference>
<evidence type="ECO:0000313" key="9">
    <source>
        <dbReference type="EMBL" id="SEI96735.1"/>
    </source>
</evidence>
<dbReference type="STRING" id="84035.SAMN05660742_102108"/>
<dbReference type="Gene3D" id="3.40.50.2300">
    <property type="match status" value="1"/>
</dbReference>
<evidence type="ECO:0000256" key="6">
    <source>
        <dbReference type="ARBA" id="ARBA00022777"/>
    </source>
</evidence>
<sequence length="104" mass="11747">MNILLVCAAGMSTSLVVAKMKKFLKPEEADWVISAIPSEELAQQVDKYDVVLLGPQLKFKKEILEEITAPKGIPLEVINMMDYGTMRGDKILEFAKMLYNNKNR</sequence>
<feature type="domain" description="PTS EIIB type-3" evidence="8">
    <location>
        <begin position="1"/>
        <end position="104"/>
    </location>
</feature>
<dbReference type="RefSeq" id="WP_091828870.1">
    <property type="nucleotide sequence ID" value="NZ_FNZK01000002.1"/>
</dbReference>
<evidence type="ECO:0000259" key="8">
    <source>
        <dbReference type="PROSITE" id="PS51100"/>
    </source>
</evidence>
<dbReference type="PROSITE" id="PS51100">
    <property type="entry name" value="PTS_EIIB_TYPE_3"/>
    <property type="match status" value="1"/>
</dbReference>
<dbReference type="InterPro" id="IPR003501">
    <property type="entry name" value="PTS_EIIB_2/3"/>
</dbReference>
<dbReference type="GO" id="GO:0008982">
    <property type="term" value="F:protein-N(PI)-phosphohistidine-sugar phosphotransferase activity"/>
    <property type="evidence" value="ECO:0007669"/>
    <property type="project" value="InterPro"/>
</dbReference>
<evidence type="ECO:0000256" key="7">
    <source>
        <dbReference type="PROSITE-ProRule" id="PRU00423"/>
    </source>
</evidence>
<keyword evidence="5" id="KW-0598">Phosphotransferase system</keyword>
<dbReference type="InterPro" id="IPR036095">
    <property type="entry name" value="PTS_EIIB-like_sf"/>
</dbReference>
<evidence type="ECO:0000256" key="1">
    <source>
        <dbReference type="ARBA" id="ARBA00022448"/>
    </source>
</evidence>
<reference evidence="9 10" key="1">
    <citation type="submission" date="2016-10" db="EMBL/GenBank/DDBJ databases">
        <authorList>
            <person name="de Groot N.N."/>
        </authorList>
    </citation>
    <scope>NUCLEOTIDE SEQUENCE [LARGE SCALE GENOMIC DNA]</scope>
    <source>
        <strain evidence="9 10">DSM 2179</strain>
    </source>
</reference>
<gene>
    <name evidence="9" type="ORF">SAMN05660742_102108</name>
</gene>
<dbReference type="EMBL" id="FNZK01000002">
    <property type="protein sequence ID" value="SEI96735.1"/>
    <property type="molecule type" value="Genomic_DNA"/>
</dbReference>
<protein>
    <submittedName>
        <fullName evidence="9">PTS system N,N'-diacetylchitobiose-specific IIB component, Lac family</fullName>
    </submittedName>
</protein>